<proteinExistence type="predicted"/>
<evidence type="ECO:0000313" key="3">
    <source>
        <dbReference type="Proteomes" id="UP001430755"/>
    </source>
</evidence>
<reference evidence="2" key="1">
    <citation type="submission" date="2021-11" db="EMBL/GenBank/DDBJ databases">
        <title>A Novel Adlercreutzia Species, isolated from a Allomyrina dichotoma larva feces.</title>
        <authorList>
            <person name="Suh M.K."/>
        </authorList>
    </citation>
    <scope>NUCLEOTIDE SEQUENCE</scope>
    <source>
        <strain evidence="2">JBNU-10</strain>
    </source>
</reference>
<keyword evidence="3" id="KW-1185">Reference proteome</keyword>
<accession>A0ABS9WE54</accession>
<gene>
    <name evidence="2" type="ORF">LPT13_02065</name>
</gene>
<evidence type="ECO:0000256" key="1">
    <source>
        <dbReference type="SAM" id="MobiDB-lite"/>
    </source>
</evidence>
<feature type="compositionally biased region" description="Basic and acidic residues" evidence="1">
    <location>
        <begin position="36"/>
        <end position="51"/>
    </location>
</feature>
<dbReference type="EMBL" id="JAJMLW010000001">
    <property type="protein sequence ID" value="MCI2241136.1"/>
    <property type="molecule type" value="Genomic_DNA"/>
</dbReference>
<comment type="caution">
    <text evidence="2">The sequence shown here is derived from an EMBL/GenBank/DDBJ whole genome shotgun (WGS) entry which is preliminary data.</text>
</comment>
<name>A0ABS9WE54_9ACTN</name>
<protein>
    <recommendedName>
        <fullName evidence="4">CsbD family protein</fullName>
    </recommendedName>
</protein>
<sequence>MDEAAKKAQERIDAEMAAADEKAAAAAQKAVEGEGGEVRVGEFDRTASEMH</sequence>
<dbReference type="RefSeq" id="WP_242162988.1">
    <property type="nucleotide sequence ID" value="NZ_JAJMLW010000001.1"/>
</dbReference>
<evidence type="ECO:0000313" key="2">
    <source>
        <dbReference type="EMBL" id="MCI2241136.1"/>
    </source>
</evidence>
<organism evidence="2 3">
    <name type="scientific">Adlercreutzia faecimuris</name>
    <dbReference type="NCBI Taxonomy" id="2897341"/>
    <lineage>
        <taxon>Bacteria</taxon>
        <taxon>Bacillati</taxon>
        <taxon>Actinomycetota</taxon>
        <taxon>Coriobacteriia</taxon>
        <taxon>Eggerthellales</taxon>
        <taxon>Eggerthellaceae</taxon>
        <taxon>Adlercreutzia</taxon>
    </lineage>
</organism>
<evidence type="ECO:0008006" key="4">
    <source>
        <dbReference type="Google" id="ProtNLM"/>
    </source>
</evidence>
<feature type="region of interest" description="Disordered" evidence="1">
    <location>
        <begin position="25"/>
        <end position="51"/>
    </location>
</feature>
<dbReference type="Proteomes" id="UP001430755">
    <property type="component" value="Unassembled WGS sequence"/>
</dbReference>